<evidence type="ECO:0000313" key="1">
    <source>
        <dbReference type="EMBL" id="AOE43714.1"/>
    </source>
</evidence>
<proteinExistence type="predicted"/>
<accession>A0A1B3AY89</accession>
<dbReference type="Proteomes" id="UP000202170">
    <property type="component" value="Segment"/>
</dbReference>
<name>A0A1B3AY89_9CAUD</name>
<evidence type="ECO:0000313" key="2">
    <source>
        <dbReference type="Proteomes" id="UP000202170"/>
    </source>
</evidence>
<dbReference type="KEGG" id="vg:29080288"/>
<dbReference type="OrthoDB" id="13194at10239"/>
<sequence>MADNKLIVNAQNKLVRKMTAGAVLLGDLDTDIPTQFTTGATAEFAIPAGFESLGLTSRDGSPTFTPETESSDVESWGLLEPSRSDIIRRTTSVAWTNQETKKKVLGLYHNADLTAVTSNATTGETHITDPTSPDIIYHRALFVGIDGTGSNQILIIKICPRFHITEVGEQQWGAENAVEYPFTGSAKVDEELGYAVKTVFAGPGWKKIAVAAGFQAAP</sequence>
<dbReference type="InterPro" id="IPR058154">
    <property type="entry name" value="Bxb1_TTP-like"/>
</dbReference>
<dbReference type="RefSeq" id="YP_009287493.1">
    <property type="nucleotide sequence ID" value="NC_031074.1"/>
</dbReference>
<gene>
    <name evidence="1" type="primary">24</name>
    <name evidence="1" type="ORF">SEA_BANTAM_24</name>
</gene>
<keyword evidence="2" id="KW-1185">Reference proteome</keyword>
<dbReference type="GeneID" id="29080288"/>
<dbReference type="Pfam" id="PF25681">
    <property type="entry name" value="Phage_TTP_17"/>
    <property type="match status" value="1"/>
</dbReference>
<dbReference type="EMBL" id="KX557272">
    <property type="protein sequence ID" value="AOE43714.1"/>
    <property type="molecule type" value="Genomic_DNA"/>
</dbReference>
<protein>
    <submittedName>
        <fullName evidence="1">Major tail protein</fullName>
    </submittedName>
</protein>
<reference evidence="2" key="1">
    <citation type="submission" date="2016-07" db="EMBL/GenBank/DDBJ databases">
        <authorList>
            <person name="Florea S."/>
            <person name="Webb J.S."/>
            <person name="Jaromczyk J."/>
            <person name="Schardl C.L."/>
        </authorList>
    </citation>
    <scope>NUCLEOTIDE SEQUENCE [LARGE SCALE GENOMIC DNA]</scope>
</reference>
<organism evidence="1 2">
    <name type="scientific">Gordonia phage Bantam</name>
    <dbReference type="NCBI Taxonomy" id="1887641"/>
    <lineage>
        <taxon>Viruses</taxon>
        <taxon>Duplodnaviria</taxon>
        <taxon>Heunggongvirae</taxon>
        <taxon>Uroviricota</taxon>
        <taxon>Caudoviricetes</taxon>
        <taxon>Bantamvirus</taxon>
        <taxon>Bantamvirus bantam</taxon>
    </lineage>
</organism>